<keyword evidence="2" id="KW-1185">Reference proteome</keyword>
<evidence type="ECO:0000313" key="2">
    <source>
        <dbReference type="Proteomes" id="UP000276133"/>
    </source>
</evidence>
<comment type="caution">
    <text evidence="1">The sequence shown here is derived from an EMBL/GenBank/DDBJ whole genome shotgun (WGS) entry which is preliminary data.</text>
</comment>
<sequence length="75" mass="8151">MSVCLLLINTKLSAKPRSSYLTDSPHCESLGLTFKFSANFSNFGKNSVADAVRANQSIQTARQKVCPVNTETVTI</sequence>
<dbReference type="EMBL" id="REGN01002064">
    <property type="protein sequence ID" value="RNA30635.1"/>
    <property type="molecule type" value="Genomic_DNA"/>
</dbReference>
<dbReference type="AlphaFoldDB" id="A0A3M7S4S3"/>
<name>A0A3M7S4S3_BRAPC</name>
<accession>A0A3M7S4S3</accession>
<reference evidence="1 2" key="1">
    <citation type="journal article" date="2018" name="Sci. Rep.">
        <title>Genomic signatures of local adaptation to the degree of environmental predictability in rotifers.</title>
        <authorList>
            <person name="Franch-Gras L."/>
            <person name="Hahn C."/>
            <person name="Garcia-Roger E.M."/>
            <person name="Carmona M.J."/>
            <person name="Serra M."/>
            <person name="Gomez A."/>
        </authorList>
    </citation>
    <scope>NUCLEOTIDE SEQUENCE [LARGE SCALE GENOMIC DNA]</scope>
    <source>
        <strain evidence="1">HYR1</strain>
    </source>
</reference>
<evidence type="ECO:0000313" key="1">
    <source>
        <dbReference type="EMBL" id="RNA30635.1"/>
    </source>
</evidence>
<proteinExistence type="predicted"/>
<dbReference type="Proteomes" id="UP000276133">
    <property type="component" value="Unassembled WGS sequence"/>
</dbReference>
<protein>
    <submittedName>
        <fullName evidence="1">Uncharacterized protein</fullName>
    </submittedName>
</protein>
<organism evidence="1 2">
    <name type="scientific">Brachionus plicatilis</name>
    <name type="common">Marine rotifer</name>
    <name type="synonym">Brachionus muelleri</name>
    <dbReference type="NCBI Taxonomy" id="10195"/>
    <lineage>
        <taxon>Eukaryota</taxon>
        <taxon>Metazoa</taxon>
        <taxon>Spiralia</taxon>
        <taxon>Gnathifera</taxon>
        <taxon>Rotifera</taxon>
        <taxon>Eurotatoria</taxon>
        <taxon>Monogononta</taxon>
        <taxon>Pseudotrocha</taxon>
        <taxon>Ploima</taxon>
        <taxon>Brachionidae</taxon>
        <taxon>Brachionus</taxon>
    </lineage>
</organism>
<gene>
    <name evidence="1" type="ORF">BpHYR1_027817</name>
</gene>